<accession>J9FNI5</accession>
<sequence length="62" mass="6791">MILTLLIASATVYACGAVRRHLNREGRQDRSLWGGRVRLTAFENRGAAFGLPIPRPALLLSS</sequence>
<feature type="non-terminal residue" evidence="1">
    <location>
        <position position="62"/>
    </location>
</feature>
<comment type="caution">
    <text evidence="1">The sequence shown here is derived from an EMBL/GenBank/DDBJ whole genome shotgun (WGS) entry which is preliminary data.</text>
</comment>
<name>J9FNI5_9ZZZZ</name>
<dbReference type="EMBL" id="AMCI01008364">
    <property type="protein sequence ID" value="EJW91142.1"/>
    <property type="molecule type" value="Genomic_DNA"/>
</dbReference>
<proteinExistence type="predicted"/>
<dbReference type="AlphaFoldDB" id="J9FNI5"/>
<evidence type="ECO:0000313" key="1">
    <source>
        <dbReference type="EMBL" id="EJW91142.1"/>
    </source>
</evidence>
<gene>
    <name evidence="1" type="ORF">EVA_20751</name>
</gene>
<organism evidence="1">
    <name type="scientific">gut metagenome</name>
    <dbReference type="NCBI Taxonomy" id="749906"/>
    <lineage>
        <taxon>unclassified sequences</taxon>
        <taxon>metagenomes</taxon>
        <taxon>organismal metagenomes</taxon>
    </lineage>
</organism>
<protein>
    <submittedName>
        <fullName evidence="1">Uncharacterized protein</fullName>
    </submittedName>
</protein>
<reference evidence="1" key="1">
    <citation type="journal article" date="2012" name="PLoS ONE">
        <title>Gene sets for utilization of primary and secondary nutrition supplies in the distal gut of endangered iberian lynx.</title>
        <authorList>
            <person name="Alcaide M."/>
            <person name="Messina E."/>
            <person name="Richter M."/>
            <person name="Bargiela R."/>
            <person name="Peplies J."/>
            <person name="Huws S.A."/>
            <person name="Newbold C.J."/>
            <person name="Golyshin P.N."/>
            <person name="Simon M.A."/>
            <person name="Lopez G."/>
            <person name="Yakimov M.M."/>
            <person name="Ferrer M."/>
        </authorList>
    </citation>
    <scope>NUCLEOTIDE SEQUENCE</scope>
</reference>